<dbReference type="Pfam" id="PF25011">
    <property type="entry name" value="VSR_TRX"/>
    <property type="match status" value="1"/>
</dbReference>
<dbReference type="EMBL" id="BSXT01002148">
    <property type="protein sequence ID" value="GMF47390.1"/>
    <property type="molecule type" value="Genomic_DNA"/>
</dbReference>
<dbReference type="OrthoDB" id="10045365at2759"/>
<dbReference type="InterPro" id="IPR036653">
    <property type="entry name" value="CinA-like_C"/>
</dbReference>
<dbReference type="GO" id="GO:0006887">
    <property type="term" value="P:exocytosis"/>
    <property type="evidence" value="ECO:0007669"/>
    <property type="project" value="UniProtKB-KW"/>
</dbReference>
<dbReference type="GO" id="GO:0006893">
    <property type="term" value="P:Golgi to plasma membrane transport"/>
    <property type="evidence" value="ECO:0007669"/>
    <property type="project" value="InterPro"/>
</dbReference>
<dbReference type="InterPro" id="IPR056858">
    <property type="entry name" value="VSR_TRX"/>
</dbReference>
<comment type="caution">
    <text evidence="12">The sequence shown here is derived from an EMBL/GenBank/DDBJ whole genome shotgun (WGS) entry which is preliminary data.</text>
</comment>
<keyword evidence="5" id="KW-0106">Calcium</keyword>
<feature type="domain" description="Cytidyltransferase-like" evidence="8">
    <location>
        <begin position="1777"/>
        <end position="1956"/>
    </location>
</feature>
<feature type="domain" description="Exocyst complex component EXOC2/Sec5 N-terminal" evidence="10">
    <location>
        <begin position="35"/>
        <end position="244"/>
    </location>
</feature>
<name>A0A9W7CZX2_9STRA</name>
<organism evidence="12 13">
    <name type="scientific">Phytophthora fragariaefolia</name>
    <dbReference type="NCBI Taxonomy" id="1490495"/>
    <lineage>
        <taxon>Eukaryota</taxon>
        <taxon>Sar</taxon>
        <taxon>Stramenopiles</taxon>
        <taxon>Oomycota</taxon>
        <taxon>Peronosporomycetes</taxon>
        <taxon>Peronosporales</taxon>
        <taxon>Peronosporaceae</taxon>
        <taxon>Phytophthora</taxon>
    </lineage>
</organism>
<evidence type="ECO:0000256" key="5">
    <source>
        <dbReference type="ARBA" id="ARBA00022837"/>
    </source>
</evidence>
<evidence type="ECO:0000256" key="7">
    <source>
        <dbReference type="SAM" id="Phobius"/>
    </source>
</evidence>
<evidence type="ECO:0000256" key="1">
    <source>
        <dbReference type="ARBA" id="ARBA00010578"/>
    </source>
</evidence>
<dbReference type="Pfam" id="PF15469">
    <property type="entry name" value="Sec5"/>
    <property type="match status" value="1"/>
</dbReference>
<keyword evidence="2" id="KW-0813">Transport</keyword>
<evidence type="ECO:0000259" key="8">
    <source>
        <dbReference type="Pfam" id="PF01467"/>
    </source>
</evidence>
<dbReference type="Pfam" id="PF01467">
    <property type="entry name" value="CTP_transf_like"/>
    <property type="match status" value="1"/>
</dbReference>
<dbReference type="GO" id="GO:0003824">
    <property type="term" value="F:catalytic activity"/>
    <property type="evidence" value="ECO:0007669"/>
    <property type="project" value="InterPro"/>
</dbReference>
<feature type="compositionally biased region" description="Polar residues" evidence="6">
    <location>
        <begin position="689"/>
        <end position="703"/>
    </location>
</feature>
<evidence type="ECO:0000313" key="12">
    <source>
        <dbReference type="EMBL" id="GMF47390.1"/>
    </source>
</evidence>
<dbReference type="Pfam" id="PF02225">
    <property type="entry name" value="PA"/>
    <property type="match status" value="1"/>
</dbReference>
<reference evidence="12" key="1">
    <citation type="submission" date="2023-04" db="EMBL/GenBank/DDBJ databases">
        <title>Phytophthora fragariaefolia NBRC 109709.</title>
        <authorList>
            <person name="Ichikawa N."/>
            <person name="Sato H."/>
            <person name="Tonouchi N."/>
        </authorList>
    </citation>
    <scope>NUCLEOTIDE SEQUENCE</scope>
    <source>
        <strain evidence="12">NBRC 109709</strain>
    </source>
</reference>
<dbReference type="Gene3D" id="3.50.30.30">
    <property type="match status" value="1"/>
</dbReference>
<evidence type="ECO:0000256" key="6">
    <source>
        <dbReference type="SAM" id="MobiDB-lite"/>
    </source>
</evidence>
<sequence length="1962" mass="213939">MAPSADGPARTARAAASATAAANQNELDLSSPSFNAARFPGLQTALTELRNTTSDKTAQLKALVSAHFDQYLSCHEAVRALAAGVSAHQRETEALVGDMQNLSRVADASLAVMLQRAREQHRIRHTLAVLARLRPILELTGKMEVSLRALDYDTLAVDYARLKHQSGKIANLAAPLKRVVTAGHEIAATANTELLKRLEDTSASVADQVPIDVLTALGLVEKPILTCLTKQFEYLERKLAEIDDTQEGGKFTSEGVMKECVAIAARFRIGLWGFICELFKTPAGSAAANSNSITSVEAERVEQQAWGILSKCSGLLEQHSFPPSALRLKLLTEAFRQLRCLKKCPNAATLNANIDQLNESFCDKFRTTITLKYLDRVCQSARSDLLAEYFEPVVTVLPSLSSEIALGAPNASTLAPAILSSTPRTKIQRVIVEARQAFDVIRNASTISSESKILLHRPLVFTICATDVLQRWKDIWKDVGQVLLDVLDITDHTKGGGNSASVSPDSDDDFRFRTQLVQDLEKHLRDMLSEFLDKIVAAFVAAITPPVPVEASSPSVTSDNQGGARVCILLAIVANCVELREKCLRIVDGWVAQLKYGVIDEDSCKSMLEHGRAATSGTRALSNLVQNVETKCMDIYSSTHAEPLQRILRAGAAEEPLQPHSSGGSSGGGSRHSSRTSRSGSVGNPTPTPLQAATSNPMSSASMPSDPRQYVFNVLLQLITLRSDVEMSVGEYPQCWDYIRSVTDPLTAALAQFLQDSVHGLNKLNNSADVSTSATSTIDEWKRNHVRFTPQSAHSSCRFTNQFILFRYASAAARGGKVLPVSPERPHGRVHQVTNRGCGEAASPGQGGGAGGERRSRDAAQPDEAPDQALSAGSPTVSVRHGQELGSKANAAPHIRDHASLLLDQISPTMHQYNCPHRILHCTSSVDPFRAHTRLHLQRDPGRIPAGVQFRAHLRPIRRLLQIRPDFNWERLAAADWSDQIGFSRDSAENRTDHTKLQIVLPEKLMKKDGYAHKDALFGYPAYSMGSLQTQLVYTNESGCEEIKNGDWEPPFALMLDRGDCHFVEKVRRAQHAGARAVLIADNKCLCTDAECLRETGDDFCETVLPFMADDESGGDISIPSMLIRKSDGDAIKREIAQSKGVSNVMVKFDWGIPSPDGRVEWTLWQSAWDDQSLSTLANLEDMVTALGDRAFFTPHFVSYNGTKVGCHEDGDASTSACGNMCLNNGRYCLLDPSPFHDRSSGASGADVVLENLRRKCIWRLESKTDPGVGLKWWKYVKASGEACGKDENIFRERSCAEKVMKELSIDIKAVEECMQPYGVNVDEVNPLLEEELKEQTALQLLRLPALYVDGVHARGRVDPTSILGMVCAGYGVHDPPDVCSCASQSSVGLLDCVKVGSLANAAAITASGYSFTSLVVVLLAFVGIVAAGGFVYWRRTQRHMRDQVRSILAEYMPLEDQSMDDDYDLEDERSRMLHPAERAAAKSPRGYMPSRGFLEEDDEEGITMADRLLAAVYAHEPHVKVVAAVTGGGVSAAESLFRPGSSSTMLHFAVPYSRTSLQSFLSSVPSTSSKLKFCSAETAERMALAAWKQSNEITRQDAEEDDAQAAALLPSALKRFRASLGIACTAGLATNYHKKGPHECFLSVCQARGSAFLRPQCKTYHLQLDKTLGRTRTEEDHIVSRWLVYLLAEAAEIDVETCKSFRDELLAAQIGSDALVKLTSYEEAANASDPLHAICSGTSSQLTSIAFLPEKASGEVDGAVTMTTATRDFDFRGLVLPGSFNPLHKGHVDLARVAQQVLKTQTGVELPVAFELAVANADKGAIESSTISARVAQFAHDNSSGLGSWPVLVTNATLFGQKAELMPGCAFVIGADTAVRIVDKKYYDMDEHKMVLALDHIARSNCSFVVAGRFDNKVENRYISAHEVLEKSVPAVFRHLFVPLPESAFRNDISSTELRLQMATQ</sequence>
<feature type="region of interest" description="Disordered" evidence="6">
    <location>
        <begin position="818"/>
        <end position="880"/>
    </location>
</feature>
<dbReference type="PANTHER" id="PTHR13043">
    <property type="entry name" value="EXOCYST COMPLEX COMPONENT SEC5"/>
    <property type="match status" value="1"/>
</dbReference>
<dbReference type="InterPro" id="IPR003137">
    <property type="entry name" value="PA_domain"/>
</dbReference>
<accession>A0A9W7CZX2</accession>
<dbReference type="Proteomes" id="UP001165121">
    <property type="component" value="Unassembled WGS sequence"/>
</dbReference>
<dbReference type="Gene3D" id="3.90.950.20">
    <property type="entry name" value="CinA-like"/>
    <property type="match status" value="1"/>
</dbReference>
<evidence type="ECO:0000256" key="3">
    <source>
        <dbReference type="ARBA" id="ARBA00022483"/>
    </source>
</evidence>
<protein>
    <submittedName>
        <fullName evidence="12">Unnamed protein product</fullName>
    </submittedName>
</protein>
<keyword evidence="7" id="KW-0472">Membrane</keyword>
<dbReference type="InterPro" id="IPR014729">
    <property type="entry name" value="Rossmann-like_a/b/a_fold"/>
</dbReference>
<evidence type="ECO:0000259" key="10">
    <source>
        <dbReference type="Pfam" id="PF15469"/>
    </source>
</evidence>
<dbReference type="SUPFAM" id="SSF52374">
    <property type="entry name" value="Nucleotidylyl transferase"/>
    <property type="match status" value="1"/>
</dbReference>
<dbReference type="InterPro" id="IPR046450">
    <property type="entry name" value="PA_dom_sf"/>
</dbReference>
<evidence type="ECO:0000259" key="9">
    <source>
        <dbReference type="Pfam" id="PF02225"/>
    </source>
</evidence>
<feature type="domain" description="PA" evidence="9">
    <location>
        <begin position="1030"/>
        <end position="1132"/>
    </location>
</feature>
<dbReference type="Gene3D" id="3.40.50.620">
    <property type="entry name" value="HUPs"/>
    <property type="match status" value="1"/>
</dbReference>
<keyword evidence="4" id="KW-0245">EGF-like domain</keyword>
<dbReference type="FunFam" id="3.50.30.30:FF:000032">
    <property type="entry name" value="Vacuolar-sorting receptor 1"/>
    <property type="match status" value="1"/>
</dbReference>
<feature type="domain" description="Vacuolar sorting receptor thioredoxin-like" evidence="11">
    <location>
        <begin position="1160"/>
        <end position="1368"/>
    </location>
</feature>
<keyword evidence="7" id="KW-1133">Transmembrane helix</keyword>
<dbReference type="InterPro" id="IPR004821">
    <property type="entry name" value="Cyt_trans-like"/>
</dbReference>
<dbReference type="InterPro" id="IPR039481">
    <property type="entry name" value="EXOC2/Sec5_N_dom"/>
</dbReference>
<evidence type="ECO:0000256" key="4">
    <source>
        <dbReference type="ARBA" id="ARBA00022536"/>
    </source>
</evidence>
<dbReference type="InterPro" id="IPR029175">
    <property type="entry name" value="EXOC2/Sec5"/>
</dbReference>
<keyword evidence="3" id="KW-0268">Exocytosis</keyword>
<feature type="region of interest" description="Disordered" evidence="6">
    <location>
        <begin position="654"/>
        <end position="704"/>
    </location>
</feature>
<dbReference type="GO" id="GO:0000145">
    <property type="term" value="C:exocyst"/>
    <property type="evidence" value="ECO:0007669"/>
    <property type="project" value="InterPro"/>
</dbReference>
<evidence type="ECO:0000256" key="2">
    <source>
        <dbReference type="ARBA" id="ARBA00022448"/>
    </source>
</evidence>
<gene>
    <name evidence="12" type="ORF">Pfra01_001786600</name>
</gene>
<evidence type="ECO:0000259" key="11">
    <source>
        <dbReference type="Pfam" id="PF25011"/>
    </source>
</evidence>
<dbReference type="PANTHER" id="PTHR13043:SF1">
    <property type="entry name" value="EXOCYST COMPLEX COMPONENT 2"/>
    <property type="match status" value="1"/>
</dbReference>
<keyword evidence="7" id="KW-0812">Transmembrane</keyword>
<dbReference type="SUPFAM" id="SSF52025">
    <property type="entry name" value="PA domain"/>
    <property type="match status" value="1"/>
</dbReference>
<evidence type="ECO:0000313" key="13">
    <source>
        <dbReference type="Proteomes" id="UP001165121"/>
    </source>
</evidence>
<feature type="transmembrane region" description="Helical" evidence="7">
    <location>
        <begin position="1410"/>
        <end position="1434"/>
    </location>
</feature>
<comment type="similarity">
    <text evidence="1">Belongs to the SEC5 family.</text>
</comment>
<proteinExistence type="inferred from homology"/>
<keyword evidence="13" id="KW-1185">Reference proteome</keyword>